<name>A0A3Q7G483_SOLLC</name>
<evidence type="ECO:0000313" key="2">
    <source>
        <dbReference type="EnsemblPlants" id="Solyc04g072343.1.1"/>
    </source>
</evidence>
<keyword evidence="1" id="KW-1133">Transmembrane helix</keyword>
<dbReference type="Proteomes" id="UP000004994">
    <property type="component" value="Chromosome 4"/>
</dbReference>
<organism evidence="2">
    <name type="scientific">Solanum lycopersicum</name>
    <name type="common">Tomato</name>
    <name type="synonym">Lycopersicon esculentum</name>
    <dbReference type="NCBI Taxonomy" id="4081"/>
    <lineage>
        <taxon>Eukaryota</taxon>
        <taxon>Viridiplantae</taxon>
        <taxon>Streptophyta</taxon>
        <taxon>Embryophyta</taxon>
        <taxon>Tracheophyta</taxon>
        <taxon>Spermatophyta</taxon>
        <taxon>Magnoliopsida</taxon>
        <taxon>eudicotyledons</taxon>
        <taxon>Gunneridae</taxon>
        <taxon>Pentapetalae</taxon>
        <taxon>asterids</taxon>
        <taxon>lamiids</taxon>
        <taxon>Solanales</taxon>
        <taxon>Solanaceae</taxon>
        <taxon>Solanoideae</taxon>
        <taxon>Solaneae</taxon>
        <taxon>Solanum</taxon>
        <taxon>Solanum subgen. Lycopersicon</taxon>
    </lineage>
</organism>
<proteinExistence type="predicted"/>
<reference evidence="2" key="2">
    <citation type="submission" date="2019-01" db="UniProtKB">
        <authorList>
            <consortium name="EnsemblPlants"/>
        </authorList>
    </citation>
    <scope>IDENTIFICATION</scope>
    <source>
        <strain evidence="2">cv. Heinz 1706</strain>
    </source>
</reference>
<evidence type="ECO:0000313" key="3">
    <source>
        <dbReference type="Proteomes" id="UP000004994"/>
    </source>
</evidence>
<keyword evidence="1" id="KW-0812">Transmembrane</keyword>
<keyword evidence="1" id="KW-0472">Membrane</keyword>
<reference evidence="2" key="1">
    <citation type="journal article" date="2012" name="Nature">
        <title>The tomato genome sequence provides insights into fleshy fruit evolution.</title>
        <authorList>
            <consortium name="Tomato Genome Consortium"/>
        </authorList>
    </citation>
    <scope>NUCLEOTIDE SEQUENCE [LARGE SCALE GENOMIC DNA]</scope>
    <source>
        <strain evidence="2">cv. Heinz 1706</strain>
    </source>
</reference>
<protein>
    <submittedName>
        <fullName evidence="2">Uncharacterized protein</fullName>
    </submittedName>
</protein>
<evidence type="ECO:0000256" key="1">
    <source>
        <dbReference type="SAM" id="Phobius"/>
    </source>
</evidence>
<dbReference type="PaxDb" id="4081-Solyc04g072350.1.1"/>
<dbReference type="InParanoid" id="A0A3Q7G483"/>
<feature type="transmembrane region" description="Helical" evidence="1">
    <location>
        <begin position="12"/>
        <end position="32"/>
    </location>
</feature>
<accession>A0A3Q7G483</accession>
<dbReference type="AlphaFoldDB" id="A0A3Q7G483"/>
<dbReference type="Gramene" id="Solyc04g072343.1.1">
    <property type="protein sequence ID" value="Solyc04g072343.1.1"/>
    <property type="gene ID" value="Solyc04g072343.1"/>
</dbReference>
<sequence length="168" mass="18545">MWTASPQSEVVGGFIAVQLMLNLLGSSWKILLHSRKSSLIPRLHCPQASLLTLCSLRRRKLQEILLSSIVKTADLSHTPPGGVLPAHPDCDNTLQPGVQQLQHGIEEKPSYASTIMNPSSSKSNCTRHEKENIITEQSTHNSIPAVIFKPKDYYSITAEDCRYTLAGQ</sequence>
<dbReference type="EnsemblPlants" id="Solyc04g072343.1.1">
    <property type="protein sequence ID" value="Solyc04g072343.1.1"/>
    <property type="gene ID" value="Solyc04g072343.1"/>
</dbReference>
<keyword evidence="3" id="KW-1185">Reference proteome</keyword>